<dbReference type="PIRSF" id="PIRSF017388">
    <property type="entry name" value="Esterase_lipase"/>
    <property type="match status" value="1"/>
</dbReference>
<dbReference type="InterPro" id="IPR051044">
    <property type="entry name" value="MAG_DAG_Lipase"/>
</dbReference>
<dbReference type="Pfam" id="PF12146">
    <property type="entry name" value="Hydrolase_4"/>
    <property type="match status" value="1"/>
</dbReference>
<dbReference type="Proteomes" id="UP000184206">
    <property type="component" value="Unassembled WGS sequence"/>
</dbReference>
<dbReference type="SUPFAM" id="SSF53474">
    <property type="entry name" value="alpha/beta-Hydrolases"/>
    <property type="match status" value="1"/>
</dbReference>
<dbReference type="InterPro" id="IPR029058">
    <property type="entry name" value="AB_hydrolase_fold"/>
</dbReference>
<dbReference type="InterPro" id="IPR012354">
    <property type="entry name" value="Esterase_lipase"/>
</dbReference>
<name>A0A1M7FDT1_9BACL</name>
<evidence type="ECO:0000256" key="1">
    <source>
        <dbReference type="PIRSR" id="PIRSR017388-1"/>
    </source>
</evidence>
<dbReference type="AlphaFoldDB" id="A0A1M7FDT1"/>
<dbReference type="PANTHER" id="PTHR11614">
    <property type="entry name" value="PHOSPHOLIPASE-RELATED"/>
    <property type="match status" value="1"/>
</dbReference>
<keyword evidence="4" id="KW-1185">Reference proteome</keyword>
<gene>
    <name evidence="3" type="ORF">SAMN02745189_01410</name>
</gene>
<proteinExistence type="predicted"/>
<accession>A0A1M7FDT1</accession>
<feature type="active site" description="Charge relay system" evidence="1">
    <location>
        <position position="229"/>
    </location>
</feature>
<evidence type="ECO:0000313" key="4">
    <source>
        <dbReference type="Proteomes" id="UP000184206"/>
    </source>
</evidence>
<evidence type="ECO:0000259" key="2">
    <source>
        <dbReference type="Pfam" id="PF12146"/>
    </source>
</evidence>
<feature type="active site" description="Charge relay system" evidence="1">
    <location>
        <position position="197"/>
    </location>
</feature>
<dbReference type="STRING" id="1123231.SAMN02745189_01410"/>
<dbReference type="Gene3D" id="3.40.50.1820">
    <property type="entry name" value="alpha/beta hydrolase"/>
    <property type="match status" value="1"/>
</dbReference>
<protein>
    <submittedName>
        <fullName evidence="3">Carboxylesterase</fullName>
    </submittedName>
</protein>
<evidence type="ECO:0000313" key="3">
    <source>
        <dbReference type="EMBL" id="SHM01827.1"/>
    </source>
</evidence>
<dbReference type="EMBL" id="FRCF01000004">
    <property type="protein sequence ID" value="SHM01827.1"/>
    <property type="molecule type" value="Genomic_DNA"/>
</dbReference>
<sequence>MVDMNVKLPGSFYFDEGSDYAVLLLHGFTGNTSDVRQLGRHLQKKGITSYAFNYEGHAEQPENILKSSPHTWYRQTVEAYDFLKAEGYSRIFVAGVSLGGVFALRLTQDREPMGAATICSPMFTKSVKELLESYKAYARNFKSRFENKDRASIDAEIDASLGDARDTLADVNVMIERAKDALEYVSDPVFTAQGALDEVIDPESANVIHAEIATEASEKRLKFYERSGHVLTIDEDKKELFDDIYEFMEEIN</sequence>
<feature type="domain" description="Serine aminopeptidase S33" evidence="2">
    <location>
        <begin position="21"/>
        <end position="236"/>
    </location>
</feature>
<reference evidence="3 4" key="1">
    <citation type="submission" date="2016-11" db="EMBL/GenBank/DDBJ databases">
        <authorList>
            <person name="Jaros S."/>
            <person name="Januszkiewicz K."/>
            <person name="Wedrychowicz H."/>
        </authorList>
    </citation>
    <scope>NUCLEOTIDE SEQUENCE [LARGE SCALE GENOMIC DNA]</scope>
    <source>
        <strain evidence="3 4">DSM 16010</strain>
    </source>
</reference>
<organism evidence="3 4">
    <name type="scientific">Lacicoccus alkaliphilus DSM 16010</name>
    <dbReference type="NCBI Taxonomy" id="1123231"/>
    <lineage>
        <taxon>Bacteria</taxon>
        <taxon>Bacillati</taxon>
        <taxon>Bacillota</taxon>
        <taxon>Bacilli</taxon>
        <taxon>Bacillales</taxon>
        <taxon>Salinicoccaceae</taxon>
        <taxon>Lacicoccus</taxon>
    </lineage>
</organism>
<dbReference type="GO" id="GO:0052689">
    <property type="term" value="F:carboxylic ester hydrolase activity"/>
    <property type="evidence" value="ECO:0007669"/>
    <property type="project" value="InterPro"/>
</dbReference>
<dbReference type="InterPro" id="IPR022742">
    <property type="entry name" value="Hydrolase_4"/>
</dbReference>
<feature type="active site" description="Nucleophile" evidence="1">
    <location>
        <position position="97"/>
    </location>
</feature>